<gene>
    <name evidence="2" type="ORF">IFM89_031460</name>
</gene>
<protein>
    <submittedName>
        <fullName evidence="2">Uncharacterized protein</fullName>
    </submittedName>
</protein>
<evidence type="ECO:0000313" key="2">
    <source>
        <dbReference type="EMBL" id="KAF9598792.1"/>
    </source>
</evidence>
<dbReference type="EMBL" id="JADFTS010000007">
    <property type="protein sequence ID" value="KAF9598792.1"/>
    <property type="molecule type" value="Genomic_DNA"/>
</dbReference>
<proteinExistence type="predicted"/>
<feature type="compositionally biased region" description="Low complexity" evidence="1">
    <location>
        <begin position="43"/>
        <end position="65"/>
    </location>
</feature>
<name>A0A835LNB0_9MAGN</name>
<sequence>MTEALASKKSKKIEHVCVEEDIDLGEDMPTHNFPLVEIEKESSSSGGSSCSDSDSSSGSDTLSDSDSAVVLNYGNIFRFIRATLWSRLPFTLLSDERVTKSGKNGESRQIYSEHYDLGDRLMLLTRKV</sequence>
<comment type="caution">
    <text evidence="2">The sequence shown here is derived from an EMBL/GenBank/DDBJ whole genome shotgun (WGS) entry which is preliminary data.</text>
</comment>
<organism evidence="2 3">
    <name type="scientific">Coptis chinensis</name>
    <dbReference type="NCBI Taxonomy" id="261450"/>
    <lineage>
        <taxon>Eukaryota</taxon>
        <taxon>Viridiplantae</taxon>
        <taxon>Streptophyta</taxon>
        <taxon>Embryophyta</taxon>
        <taxon>Tracheophyta</taxon>
        <taxon>Spermatophyta</taxon>
        <taxon>Magnoliopsida</taxon>
        <taxon>Ranunculales</taxon>
        <taxon>Ranunculaceae</taxon>
        <taxon>Coptidoideae</taxon>
        <taxon>Coptis</taxon>
    </lineage>
</organism>
<evidence type="ECO:0000313" key="3">
    <source>
        <dbReference type="Proteomes" id="UP000631114"/>
    </source>
</evidence>
<keyword evidence="3" id="KW-1185">Reference proteome</keyword>
<dbReference type="Proteomes" id="UP000631114">
    <property type="component" value="Unassembled WGS sequence"/>
</dbReference>
<evidence type="ECO:0000256" key="1">
    <source>
        <dbReference type="SAM" id="MobiDB-lite"/>
    </source>
</evidence>
<accession>A0A835LNB0</accession>
<reference evidence="2 3" key="1">
    <citation type="submission" date="2020-10" db="EMBL/GenBank/DDBJ databases">
        <title>The Coptis chinensis genome and diversification of protoberbering-type alkaloids.</title>
        <authorList>
            <person name="Wang B."/>
            <person name="Shu S."/>
            <person name="Song C."/>
            <person name="Liu Y."/>
        </authorList>
    </citation>
    <scope>NUCLEOTIDE SEQUENCE [LARGE SCALE GENOMIC DNA]</scope>
    <source>
        <strain evidence="2">HL-2020</strain>
        <tissue evidence="2">Leaf</tissue>
    </source>
</reference>
<dbReference type="AlphaFoldDB" id="A0A835LNB0"/>
<feature type="region of interest" description="Disordered" evidence="1">
    <location>
        <begin position="25"/>
        <end position="65"/>
    </location>
</feature>